<proteinExistence type="predicted"/>
<sequence>MPSDIRIISQYHTLDEKVSPKYVNCAREIQTFRTREMYDCSFTIEGLEFDILQHFLFDYKGNLKEFWDYKAEGPLVYTMEALKKDLPLFKQVRADRKGYQLSEDGLLLVNLTDTLPIEKIFRKQQIILIQQFGELKKRDQRILFEYELLSKHLD</sequence>
<evidence type="ECO:0008006" key="3">
    <source>
        <dbReference type="Google" id="ProtNLM"/>
    </source>
</evidence>
<keyword evidence="2" id="KW-1185">Reference proteome</keyword>
<evidence type="ECO:0000313" key="1">
    <source>
        <dbReference type="EMBL" id="GAA4108871.1"/>
    </source>
</evidence>
<evidence type="ECO:0000313" key="2">
    <source>
        <dbReference type="Proteomes" id="UP001500459"/>
    </source>
</evidence>
<dbReference type="EMBL" id="BAABCW010000001">
    <property type="protein sequence ID" value="GAA4108871.1"/>
    <property type="molecule type" value="Genomic_DNA"/>
</dbReference>
<accession>A0ABP7XAD5</accession>
<dbReference type="Proteomes" id="UP001500459">
    <property type="component" value="Unassembled WGS sequence"/>
</dbReference>
<name>A0ABP7XAD5_9FLAO</name>
<gene>
    <name evidence="1" type="ORF">GCM10022393_05240</name>
</gene>
<comment type="caution">
    <text evidence="1">The sequence shown here is derived from an EMBL/GenBank/DDBJ whole genome shotgun (WGS) entry which is preliminary data.</text>
</comment>
<reference evidence="2" key="1">
    <citation type="journal article" date="2019" name="Int. J. Syst. Evol. Microbiol.">
        <title>The Global Catalogue of Microorganisms (GCM) 10K type strain sequencing project: providing services to taxonomists for standard genome sequencing and annotation.</title>
        <authorList>
            <consortium name="The Broad Institute Genomics Platform"/>
            <consortium name="The Broad Institute Genome Sequencing Center for Infectious Disease"/>
            <person name="Wu L."/>
            <person name="Ma J."/>
        </authorList>
    </citation>
    <scope>NUCLEOTIDE SEQUENCE [LARGE SCALE GENOMIC DNA]</scope>
    <source>
        <strain evidence="2">JCM 17106</strain>
    </source>
</reference>
<protein>
    <recommendedName>
        <fullName evidence="3">IPExxxVDY family protein</fullName>
    </recommendedName>
</protein>
<organism evidence="1 2">
    <name type="scientific">Aquimarina addita</name>
    <dbReference type="NCBI Taxonomy" id="870485"/>
    <lineage>
        <taxon>Bacteria</taxon>
        <taxon>Pseudomonadati</taxon>
        <taxon>Bacteroidota</taxon>
        <taxon>Flavobacteriia</taxon>
        <taxon>Flavobacteriales</taxon>
        <taxon>Flavobacteriaceae</taxon>
        <taxon>Aquimarina</taxon>
    </lineage>
</organism>